<reference evidence="2" key="1">
    <citation type="journal article" date="1993" name="Mol. Microbiol.">
        <title>Use of an ordered cosmid library to deduce the genomic organization of Mycobacterium leprae.</title>
        <authorList>
            <person name="Eiglmeier K."/>
            <person name="Honore N."/>
            <person name="Woods S.A."/>
            <person name="Caudron B."/>
            <person name="Cole S.T."/>
        </authorList>
    </citation>
    <scope>NUCLEOTIDE SEQUENCE</scope>
</reference>
<proteinExistence type="predicted"/>
<sequence>MEAPDCYAICITVRSGFSLYITAELLPVETISMVAWNLSLSLLLVAPVSWYALLAALTTIPVSASAHRGIIYRKRRLITVIMLTPVGVTGHRSAGTLTGADDPDGASGL</sequence>
<reference evidence="2" key="3">
    <citation type="submission" date="1997-05" db="EMBL/GenBank/DDBJ databases">
        <authorList>
            <person name="Parkhill J."/>
            <person name="Barrell B.G."/>
            <person name="Rajandream M.A."/>
        </authorList>
    </citation>
    <scope>NUCLEOTIDE SEQUENCE</scope>
</reference>
<feature type="transmembrane region" description="Helical" evidence="1">
    <location>
        <begin position="42"/>
        <end position="66"/>
    </location>
</feature>
<dbReference type="AlphaFoldDB" id="O06071"/>
<dbReference type="EMBL" id="Z95398">
    <property type="protein sequence ID" value="CAB08807.1"/>
    <property type="molecule type" value="Genomic_DNA"/>
</dbReference>
<keyword evidence="1" id="KW-0472">Membrane</keyword>
<organism evidence="2">
    <name type="scientific">Mycobacterium leprae</name>
    <dbReference type="NCBI Taxonomy" id="1769"/>
    <lineage>
        <taxon>Bacteria</taxon>
        <taxon>Bacillati</taxon>
        <taxon>Actinomycetota</taxon>
        <taxon>Actinomycetes</taxon>
        <taxon>Mycobacteriales</taxon>
        <taxon>Mycobacteriaceae</taxon>
        <taxon>Mycobacterium</taxon>
    </lineage>
</organism>
<accession>O06071</accession>
<keyword evidence="1" id="KW-1133">Transmembrane helix</keyword>
<name>O06071_MYCLR</name>
<reference evidence="2" key="2">
    <citation type="submission" date="1997-05" db="EMBL/GenBank/DDBJ databases">
        <authorList>
            <person name="Hamlin N."/>
            <person name="Churcher C.M."/>
        </authorList>
    </citation>
    <scope>NUCLEOTIDE SEQUENCE</scope>
</reference>
<keyword evidence="1" id="KW-0812">Transmembrane</keyword>
<gene>
    <name evidence="2" type="primary">MLCL622.08</name>
</gene>
<evidence type="ECO:0000313" key="2">
    <source>
        <dbReference type="EMBL" id="CAB08807.1"/>
    </source>
</evidence>
<protein>
    <submittedName>
        <fullName evidence="2">Uncharacterized protein MLCL622.08</fullName>
    </submittedName>
</protein>
<evidence type="ECO:0000256" key="1">
    <source>
        <dbReference type="SAM" id="Phobius"/>
    </source>
</evidence>